<feature type="transmembrane region" description="Helical" evidence="1">
    <location>
        <begin position="93"/>
        <end position="120"/>
    </location>
</feature>
<dbReference type="Proteomes" id="UP000389128">
    <property type="component" value="Unassembled WGS sequence"/>
</dbReference>
<dbReference type="AlphaFoldDB" id="A0A6C2D105"/>
<accession>A0A6C2D105</accession>
<gene>
    <name evidence="2" type="ORF">ETQ85_08845</name>
</gene>
<organism evidence="2 3">
    <name type="scientific">Zoogloea oleivorans</name>
    <dbReference type="NCBI Taxonomy" id="1552750"/>
    <lineage>
        <taxon>Bacteria</taxon>
        <taxon>Pseudomonadati</taxon>
        <taxon>Pseudomonadota</taxon>
        <taxon>Betaproteobacteria</taxon>
        <taxon>Rhodocyclales</taxon>
        <taxon>Zoogloeaceae</taxon>
        <taxon>Zoogloea</taxon>
    </lineage>
</organism>
<name>A0A6C2D105_9RHOO</name>
<feature type="transmembrane region" description="Helical" evidence="1">
    <location>
        <begin position="132"/>
        <end position="155"/>
    </location>
</feature>
<sequence length="193" mass="20147">MTVSTRSTPDVSISPGTARALILAGLLPFIGLAIGSVVMDGAHAAMLHLPLVGYGAVILSFVGALHWGVALTHPTASQRDRTVLMSWSVVPALLGWVALMAPAGADLLLLASGFWAHLAFDWRAARRHALPGWYLPLRIVATSIATLCLLAPLLLGGGHHLADPHAWPTATGEVPDACPVFPRHKAASGITSL</sequence>
<dbReference type="EMBL" id="SDKK01000007">
    <property type="protein sequence ID" value="TYC59661.1"/>
    <property type="molecule type" value="Genomic_DNA"/>
</dbReference>
<feature type="transmembrane region" description="Helical" evidence="1">
    <location>
        <begin position="20"/>
        <end position="39"/>
    </location>
</feature>
<keyword evidence="1" id="KW-0472">Membrane</keyword>
<keyword evidence="1" id="KW-0812">Transmembrane</keyword>
<dbReference type="Pfam" id="PF11911">
    <property type="entry name" value="DUF3429"/>
    <property type="match status" value="1"/>
</dbReference>
<reference evidence="2 3" key="1">
    <citation type="submission" date="2019-01" db="EMBL/GenBank/DDBJ databases">
        <title>Zoogloea oleivorans genome sequencing and assembly.</title>
        <authorList>
            <person name="Tancsics A."/>
            <person name="Farkas M."/>
            <person name="Kriszt B."/>
            <person name="Maroti G."/>
            <person name="Horvath B."/>
        </authorList>
    </citation>
    <scope>NUCLEOTIDE SEQUENCE [LARGE SCALE GENOMIC DNA]</scope>
    <source>
        <strain evidence="2 3">Buc</strain>
    </source>
</reference>
<dbReference type="PANTHER" id="PTHR15887">
    <property type="entry name" value="TRANSMEMBRANE PROTEIN 69"/>
    <property type="match status" value="1"/>
</dbReference>
<protein>
    <submittedName>
        <fullName evidence="2">DUF3429 domain-containing protein</fullName>
    </submittedName>
</protein>
<evidence type="ECO:0000313" key="3">
    <source>
        <dbReference type="Proteomes" id="UP000389128"/>
    </source>
</evidence>
<comment type="caution">
    <text evidence="2">The sequence shown here is derived from an EMBL/GenBank/DDBJ whole genome shotgun (WGS) entry which is preliminary data.</text>
</comment>
<keyword evidence="1" id="KW-1133">Transmembrane helix</keyword>
<evidence type="ECO:0000256" key="1">
    <source>
        <dbReference type="SAM" id="Phobius"/>
    </source>
</evidence>
<dbReference type="PANTHER" id="PTHR15887:SF1">
    <property type="entry name" value="TRANSMEMBRANE PROTEIN 69"/>
    <property type="match status" value="1"/>
</dbReference>
<dbReference type="InterPro" id="IPR021836">
    <property type="entry name" value="DUF3429"/>
</dbReference>
<feature type="transmembrane region" description="Helical" evidence="1">
    <location>
        <begin position="51"/>
        <end position="73"/>
    </location>
</feature>
<evidence type="ECO:0000313" key="2">
    <source>
        <dbReference type="EMBL" id="TYC59661.1"/>
    </source>
</evidence>
<dbReference type="OrthoDB" id="8591832at2"/>
<dbReference type="RefSeq" id="WP_148578683.1">
    <property type="nucleotide sequence ID" value="NZ_SDKK01000007.1"/>
</dbReference>
<proteinExistence type="predicted"/>
<keyword evidence="3" id="KW-1185">Reference proteome</keyword>